<reference evidence="13" key="1">
    <citation type="submission" date="2025-08" db="UniProtKB">
        <authorList>
            <consortium name="RefSeq"/>
        </authorList>
    </citation>
    <scope>IDENTIFICATION</scope>
    <source>
        <strain evidence="13">Aabys</strain>
        <tissue evidence="13">Whole body</tissue>
    </source>
</reference>
<accession>A0A9J7DDT6</accession>
<feature type="domain" description="Ionotropic receptor 75a N-terminal" evidence="11">
    <location>
        <begin position="34"/>
        <end position="233"/>
    </location>
</feature>
<gene>
    <name evidence="13" type="primary">LOC101898532</name>
</gene>
<dbReference type="GO" id="GO:0050907">
    <property type="term" value="P:detection of chemical stimulus involved in sensory perception"/>
    <property type="evidence" value="ECO:0007669"/>
    <property type="project" value="UniProtKB-ARBA"/>
</dbReference>
<dbReference type="InterPro" id="IPR057074">
    <property type="entry name" value="IR75A_N"/>
</dbReference>
<proteinExistence type="inferred from homology"/>
<keyword evidence="8" id="KW-0325">Glycoprotein</keyword>
<evidence type="ECO:0000256" key="4">
    <source>
        <dbReference type="ARBA" id="ARBA00022692"/>
    </source>
</evidence>
<evidence type="ECO:0000256" key="9">
    <source>
        <dbReference type="SAM" id="Phobius"/>
    </source>
</evidence>
<evidence type="ECO:0000256" key="5">
    <source>
        <dbReference type="ARBA" id="ARBA00022989"/>
    </source>
</evidence>
<dbReference type="Gene3D" id="1.10.287.70">
    <property type="match status" value="1"/>
</dbReference>
<evidence type="ECO:0000259" key="10">
    <source>
        <dbReference type="Pfam" id="PF00060"/>
    </source>
</evidence>
<evidence type="ECO:0000259" key="11">
    <source>
        <dbReference type="Pfam" id="PF24576"/>
    </source>
</evidence>
<comment type="similarity">
    <text evidence="2">Belongs to the glutamate-gated ion channel (TC 1.A.10.1) family.</text>
</comment>
<evidence type="ECO:0000256" key="8">
    <source>
        <dbReference type="ARBA" id="ARBA00023180"/>
    </source>
</evidence>
<dbReference type="PANTHER" id="PTHR42643:SF36">
    <property type="entry name" value="IONOTROPIC RECEPTOR 84A"/>
    <property type="match status" value="1"/>
</dbReference>
<evidence type="ECO:0000256" key="1">
    <source>
        <dbReference type="ARBA" id="ARBA00004651"/>
    </source>
</evidence>
<evidence type="ECO:0000256" key="6">
    <source>
        <dbReference type="ARBA" id="ARBA00023136"/>
    </source>
</evidence>
<dbReference type="InterPro" id="IPR001320">
    <property type="entry name" value="Iontro_rcpt_C"/>
</dbReference>
<evidence type="ECO:0000256" key="7">
    <source>
        <dbReference type="ARBA" id="ARBA00023170"/>
    </source>
</evidence>
<comment type="subcellular location">
    <subcellularLocation>
        <location evidence="1">Cell membrane</location>
        <topology evidence="1">Multi-pass membrane protein</topology>
    </subcellularLocation>
</comment>
<feature type="transmembrane region" description="Helical" evidence="9">
    <location>
        <begin position="360"/>
        <end position="381"/>
    </location>
</feature>
<evidence type="ECO:0000256" key="3">
    <source>
        <dbReference type="ARBA" id="ARBA00022475"/>
    </source>
</evidence>
<evidence type="ECO:0000256" key="2">
    <source>
        <dbReference type="ARBA" id="ARBA00008685"/>
    </source>
</evidence>
<name>A0A9J7DDT6_MUSDO</name>
<evidence type="ECO:0000313" key="13">
    <source>
        <dbReference type="RefSeq" id="XP_019890664.2"/>
    </source>
</evidence>
<dbReference type="Pfam" id="PF00060">
    <property type="entry name" value="Lig_chan"/>
    <property type="match status" value="1"/>
</dbReference>
<dbReference type="AlphaFoldDB" id="A0A9J7DDT6"/>
<dbReference type="Pfam" id="PF24576">
    <property type="entry name" value="IR75A_N"/>
    <property type="match status" value="1"/>
</dbReference>
<dbReference type="GeneID" id="101898532"/>
<protein>
    <submittedName>
        <fullName evidence="13">Glutamate [NMDA] receptor subunit 1</fullName>
    </submittedName>
</protein>
<organism evidence="12 13">
    <name type="scientific">Musca domestica</name>
    <name type="common">House fly</name>
    <dbReference type="NCBI Taxonomy" id="7370"/>
    <lineage>
        <taxon>Eukaryota</taxon>
        <taxon>Metazoa</taxon>
        <taxon>Ecdysozoa</taxon>
        <taxon>Arthropoda</taxon>
        <taxon>Hexapoda</taxon>
        <taxon>Insecta</taxon>
        <taxon>Pterygota</taxon>
        <taxon>Neoptera</taxon>
        <taxon>Endopterygota</taxon>
        <taxon>Diptera</taxon>
        <taxon>Brachycera</taxon>
        <taxon>Muscomorpha</taxon>
        <taxon>Muscoidea</taxon>
        <taxon>Muscidae</taxon>
        <taxon>Musca</taxon>
    </lineage>
</organism>
<keyword evidence="7 13" id="KW-0675">Receptor</keyword>
<keyword evidence="6 9" id="KW-0472">Membrane</keyword>
<dbReference type="VEuPathDB" id="VectorBase:MDOMA2_020620"/>
<dbReference type="RefSeq" id="XP_019890664.2">
    <property type="nucleotide sequence ID" value="XM_020035105.2"/>
</dbReference>
<dbReference type="Proteomes" id="UP001652621">
    <property type="component" value="Unplaced"/>
</dbReference>
<keyword evidence="4 9" id="KW-0812">Transmembrane</keyword>
<feature type="transmembrane region" description="Helical" evidence="9">
    <location>
        <begin position="439"/>
        <end position="460"/>
    </location>
</feature>
<dbReference type="InterPro" id="IPR052192">
    <property type="entry name" value="Insect_Ionotropic_Sensory_Rcpt"/>
</dbReference>
<feature type="transmembrane region" description="Helical" evidence="9">
    <location>
        <begin position="627"/>
        <end position="647"/>
    </location>
</feature>
<keyword evidence="5 9" id="KW-1133">Transmembrane helix</keyword>
<feature type="domain" description="Ionotropic glutamate receptor C-terminal" evidence="10">
    <location>
        <begin position="358"/>
        <end position="638"/>
    </location>
</feature>
<evidence type="ECO:0000313" key="12">
    <source>
        <dbReference type="Proteomes" id="UP001652621"/>
    </source>
</evidence>
<keyword evidence="12" id="KW-1185">Reference proteome</keyword>
<sequence>MRKLLALHNIFRIVCCNACVIIILCQMVCFGKNVELQAFEEHLKFHHLKQAIVIYGGRETREHNCFGINSVNRYFFKFVNIAYLKNNTNFYKLLRGNSHRTGVFMTYTRGNVVKDRFLQKASENYWFNNSMSWFIVLDDKYHNNHVEKMQQAFGNLNVLLNSDVSVGLKNKSCFIDIYDIYKICQRCKNEKLTIEYKGNWSQTSVLKIEDRFRLPFALRRRNFNNSPVKVATAILDYSPSLNMTIPEYLNDNKHYLYNDFLQRKTYQLLTRTQEVYNYSFQLTIEKDWGSFSNGTWSGVLALLKNHDIEFSVNPLRYMSERFHILSYTPEVHVELVRFLLRHPKQRGIRNIFLEPLANTVWWSVLALIVITGIMLAIHVHAEFQIYWELKRLQPHESAATTLKQLVPEHNLDFIVLTTLEAVFMQGPTPEQFHSNSIRLLLTSVSVFALLLVQFYAAYIVSSLLSEPPRTITTLDALYNSSLEIGMEKARYNYDLFNGTTNRLVDNIFKYRICKNGKQNIVTLEQGVQRIARGGFALHVTLNRAYQLLEDKLSESQFCELQEIIFTNAFTTGIGMAKTTPYSIYLKSAILKFRETGILNYNDLAWKLAKIDCAALAKDDVEVDLEHFAPVLVILALGIVIAIWVFILEHLYKRVANRLRVNYEIVCKTMRKYLPK</sequence>
<dbReference type="PANTHER" id="PTHR42643">
    <property type="entry name" value="IONOTROPIC RECEPTOR 20A-RELATED"/>
    <property type="match status" value="1"/>
</dbReference>
<keyword evidence="3" id="KW-1003">Cell membrane</keyword>
<dbReference type="OrthoDB" id="413361at2759"/>
<dbReference type="SUPFAM" id="SSF53850">
    <property type="entry name" value="Periplasmic binding protein-like II"/>
    <property type="match status" value="1"/>
</dbReference>
<dbReference type="GO" id="GO:0005886">
    <property type="term" value="C:plasma membrane"/>
    <property type="evidence" value="ECO:0007669"/>
    <property type="project" value="UniProtKB-SubCell"/>
</dbReference>
<dbReference type="KEGG" id="mde:101898532"/>
<dbReference type="GO" id="GO:0015276">
    <property type="term" value="F:ligand-gated monoatomic ion channel activity"/>
    <property type="evidence" value="ECO:0007669"/>
    <property type="project" value="InterPro"/>
</dbReference>